<sequence>MEITSPTWLLHQHIDCLHCRIGGTVEIIAFLQHPPVMVLFFEAIKPSPRPVAASINFSLYQFHTATTTTWNSRKVELTIDSRTSSPRHNFLAFRLRQDEKIESWLGPKLQPNKESVGTRSAGLFCIVSK</sequence>
<reference evidence="1 2" key="1">
    <citation type="submission" date="2020-02" db="EMBL/GenBank/DDBJ databases">
        <authorList>
            <person name="Ferguson B K."/>
        </authorList>
    </citation>
    <scope>NUCLEOTIDE SEQUENCE [LARGE SCALE GENOMIC DNA]</scope>
</reference>
<name>A0A6H5HLI0_9HEMI</name>
<organism evidence="1 2">
    <name type="scientific">Nesidiocoris tenuis</name>
    <dbReference type="NCBI Taxonomy" id="355587"/>
    <lineage>
        <taxon>Eukaryota</taxon>
        <taxon>Metazoa</taxon>
        <taxon>Ecdysozoa</taxon>
        <taxon>Arthropoda</taxon>
        <taxon>Hexapoda</taxon>
        <taxon>Insecta</taxon>
        <taxon>Pterygota</taxon>
        <taxon>Neoptera</taxon>
        <taxon>Paraneoptera</taxon>
        <taxon>Hemiptera</taxon>
        <taxon>Heteroptera</taxon>
        <taxon>Panheteroptera</taxon>
        <taxon>Cimicomorpha</taxon>
        <taxon>Miridae</taxon>
        <taxon>Dicyphina</taxon>
        <taxon>Nesidiocoris</taxon>
    </lineage>
</organism>
<dbReference type="EMBL" id="CADCXU010031737">
    <property type="protein sequence ID" value="CAB0017630.1"/>
    <property type="molecule type" value="Genomic_DNA"/>
</dbReference>
<accession>A0A6H5HLI0</accession>
<proteinExistence type="predicted"/>
<protein>
    <submittedName>
        <fullName evidence="1">Uncharacterized protein</fullName>
    </submittedName>
</protein>
<keyword evidence="2" id="KW-1185">Reference proteome</keyword>
<dbReference type="AlphaFoldDB" id="A0A6H5HLI0"/>
<gene>
    <name evidence="1" type="ORF">NTEN_LOCUS21607</name>
</gene>
<evidence type="ECO:0000313" key="1">
    <source>
        <dbReference type="EMBL" id="CAB0017630.1"/>
    </source>
</evidence>
<dbReference type="Proteomes" id="UP000479000">
    <property type="component" value="Unassembled WGS sequence"/>
</dbReference>
<evidence type="ECO:0000313" key="2">
    <source>
        <dbReference type="Proteomes" id="UP000479000"/>
    </source>
</evidence>